<dbReference type="InterPro" id="IPR036196">
    <property type="entry name" value="Ptyr_pPase_sf"/>
</dbReference>
<dbReference type="Proteomes" id="UP000031760">
    <property type="component" value="Chromosome"/>
</dbReference>
<dbReference type="HOGENOM" id="CLU_093779_0_0_10"/>
<dbReference type="PANTHER" id="PTHR43428">
    <property type="entry name" value="ARSENATE REDUCTASE"/>
    <property type="match status" value="1"/>
</dbReference>
<evidence type="ECO:0000313" key="1">
    <source>
        <dbReference type="EMBL" id="BAO54822.1"/>
    </source>
</evidence>
<dbReference type="AlphaFoldDB" id="W8VWK7"/>
<name>W8VWK7_9FLAO</name>
<proteinExistence type="predicted"/>
<evidence type="ECO:0000313" key="2">
    <source>
        <dbReference type="Proteomes" id="UP000031760"/>
    </source>
</evidence>
<dbReference type="PANTHER" id="PTHR43428:SF1">
    <property type="entry name" value="ARSENATE REDUCTASE"/>
    <property type="match status" value="1"/>
</dbReference>
<accession>W8VWK7</accession>
<dbReference type="EMBL" id="AP014548">
    <property type="protein sequence ID" value="BAO54822.1"/>
    <property type="molecule type" value="Genomic_DNA"/>
</dbReference>
<gene>
    <name evidence="1" type="ORF">NMS_0813</name>
</gene>
<sequence>MHKKLNDYIDALDVSQVTESRKQVLKVLTDFIQSKVGAEQPIHLNFICTHNSRRSHLGQVWSTAMASYFNIPEVLTYSGGTETTAVFPMIIDTLEYQGFEVESLDDTDNPIYSVGYAEEEALYLFSKKYDDESNPESDFAAIMTCSQADENCPFIAGAEKRIAITYEDPKIADGRDDQQKVYLERSAQIATEMKYVFSKVTV</sequence>
<dbReference type="KEGG" id="nmf:NMS_0813"/>
<keyword evidence="2" id="KW-1185">Reference proteome</keyword>
<protein>
    <submittedName>
        <fullName evidence="1">Arsenate reductase</fullName>
    </submittedName>
</protein>
<organism evidence="1 2">
    <name type="scientific">Nonlabens marinus S1-08</name>
    <dbReference type="NCBI Taxonomy" id="1454201"/>
    <lineage>
        <taxon>Bacteria</taxon>
        <taxon>Pseudomonadati</taxon>
        <taxon>Bacteroidota</taxon>
        <taxon>Flavobacteriia</taxon>
        <taxon>Flavobacteriales</taxon>
        <taxon>Flavobacteriaceae</taxon>
        <taxon>Nonlabens</taxon>
    </lineage>
</organism>
<dbReference type="Gene3D" id="3.40.50.2300">
    <property type="match status" value="1"/>
</dbReference>
<reference evidence="1 2" key="1">
    <citation type="journal article" date="2014" name="Proc. Natl. Acad. Sci. U.S.A.">
        <title>Functional characterization of flavobacteria rhodopsins reveals a unique class of light-driven chloride pump in bacteria.</title>
        <authorList>
            <person name="Yoshizawa S."/>
            <person name="Kumagai Y."/>
            <person name="Kim H."/>
            <person name="Ogura Y."/>
            <person name="Hayashi T."/>
            <person name="Iwasaki W."/>
            <person name="DeLong E.F."/>
            <person name="Kogure K."/>
        </authorList>
    </citation>
    <scope>NUCLEOTIDE SEQUENCE [LARGE SCALE GENOMIC DNA]</scope>
    <source>
        <strain evidence="1 2">S1-08</strain>
    </source>
</reference>
<dbReference type="STRING" id="1454201.NMS_0813"/>
<dbReference type="SUPFAM" id="SSF52788">
    <property type="entry name" value="Phosphotyrosine protein phosphatases I"/>
    <property type="match status" value="1"/>
</dbReference>
<dbReference type="RefSeq" id="WP_041495524.1">
    <property type="nucleotide sequence ID" value="NZ_AP014548.1"/>
</dbReference>
<dbReference type="OrthoDB" id="9793058at2"/>